<gene>
    <name evidence="1" type="ORF">chiPu_0031664</name>
</gene>
<reference evidence="1 2" key="1">
    <citation type="journal article" date="2018" name="Nat. Ecol. Evol.">
        <title>Shark genomes provide insights into elasmobranch evolution and the origin of vertebrates.</title>
        <authorList>
            <person name="Hara Y"/>
            <person name="Yamaguchi K"/>
            <person name="Onimaru K"/>
            <person name="Kadota M"/>
            <person name="Koyanagi M"/>
            <person name="Keeley SD"/>
            <person name="Tatsumi K"/>
            <person name="Tanaka K"/>
            <person name="Motone F"/>
            <person name="Kageyama Y"/>
            <person name="Nozu R"/>
            <person name="Adachi N"/>
            <person name="Nishimura O"/>
            <person name="Nakagawa R"/>
            <person name="Tanegashima C"/>
            <person name="Kiyatake I"/>
            <person name="Matsumoto R"/>
            <person name="Murakumo K"/>
            <person name="Nishida K"/>
            <person name="Terakita A"/>
            <person name="Kuratani S"/>
            <person name="Sato K"/>
            <person name="Hyodo S Kuraku.S."/>
        </authorList>
    </citation>
    <scope>NUCLEOTIDE SEQUENCE [LARGE SCALE GENOMIC DNA]</scope>
</reference>
<evidence type="ECO:0000313" key="2">
    <source>
        <dbReference type="Proteomes" id="UP000287033"/>
    </source>
</evidence>
<dbReference type="EMBL" id="BEZZ01215477">
    <property type="protein sequence ID" value="GCC47408.1"/>
    <property type="molecule type" value="Genomic_DNA"/>
</dbReference>
<organism evidence="1 2">
    <name type="scientific">Chiloscyllium punctatum</name>
    <name type="common">Brownbanded bambooshark</name>
    <name type="synonym">Hemiscyllium punctatum</name>
    <dbReference type="NCBI Taxonomy" id="137246"/>
    <lineage>
        <taxon>Eukaryota</taxon>
        <taxon>Metazoa</taxon>
        <taxon>Chordata</taxon>
        <taxon>Craniata</taxon>
        <taxon>Vertebrata</taxon>
        <taxon>Chondrichthyes</taxon>
        <taxon>Elasmobranchii</taxon>
        <taxon>Galeomorphii</taxon>
        <taxon>Galeoidea</taxon>
        <taxon>Orectolobiformes</taxon>
        <taxon>Hemiscylliidae</taxon>
        <taxon>Chiloscyllium</taxon>
    </lineage>
</organism>
<accession>A0A401TXS1</accession>
<dbReference type="AlphaFoldDB" id="A0A401TXS1"/>
<dbReference type="Proteomes" id="UP000287033">
    <property type="component" value="Unassembled WGS sequence"/>
</dbReference>
<proteinExistence type="predicted"/>
<protein>
    <submittedName>
        <fullName evidence="1">Uncharacterized protein</fullName>
    </submittedName>
</protein>
<sequence length="96" mass="10826">VQIACTGQRVDLTFRKCVHEDDPFTLSRGLDTIVCTESGCRDKTYSREYNSSGCLTVVIASPTFEHDSTHHLEYSRKLSALVVRLRVRSKCIHIAP</sequence>
<name>A0A401TXS1_CHIPU</name>
<comment type="caution">
    <text evidence="1">The sequence shown here is derived from an EMBL/GenBank/DDBJ whole genome shotgun (WGS) entry which is preliminary data.</text>
</comment>
<evidence type="ECO:0000313" key="1">
    <source>
        <dbReference type="EMBL" id="GCC47408.1"/>
    </source>
</evidence>
<keyword evidence="2" id="KW-1185">Reference proteome</keyword>
<feature type="non-terminal residue" evidence="1">
    <location>
        <position position="1"/>
    </location>
</feature>